<dbReference type="InterPro" id="IPR044122">
    <property type="entry name" value="UPF0261_N"/>
</dbReference>
<reference evidence="4" key="1">
    <citation type="submission" date="2015-07" db="EMBL/GenBank/DDBJ databases">
        <authorList>
            <person name="Rodrigo-Torres Lidia"/>
            <person name="Arahal R.David."/>
        </authorList>
    </citation>
    <scope>NUCLEOTIDE SEQUENCE [LARGE SCALE GENOMIC DNA]</scope>
    <source>
        <strain evidence="4">CECT 5112</strain>
    </source>
</reference>
<feature type="domain" description="UPF0261" evidence="1">
    <location>
        <begin position="52"/>
        <end position="154"/>
    </location>
</feature>
<feature type="domain" description="UPF0261" evidence="2">
    <location>
        <begin position="164"/>
        <end position="375"/>
    </location>
</feature>
<dbReference type="Pfam" id="PF23189">
    <property type="entry name" value="UPF0261_C"/>
    <property type="match status" value="1"/>
</dbReference>
<protein>
    <submittedName>
        <fullName evidence="3">Uncharacterized protein</fullName>
    </submittedName>
</protein>
<dbReference type="InterPro" id="IPR056778">
    <property type="entry name" value="UPF0261_C"/>
</dbReference>
<evidence type="ECO:0000313" key="3">
    <source>
        <dbReference type="EMBL" id="CTQ76492.1"/>
    </source>
</evidence>
<dbReference type="Pfam" id="PF06792">
    <property type="entry name" value="UPF0261"/>
    <property type="match status" value="1"/>
</dbReference>
<evidence type="ECO:0000259" key="2">
    <source>
        <dbReference type="Pfam" id="PF23189"/>
    </source>
</evidence>
<dbReference type="AlphaFoldDB" id="A0A0M7APX0"/>
<proteinExistence type="predicted"/>
<dbReference type="Proteomes" id="UP000053235">
    <property type="component" value="Unassembled WGS sequence"/>
</dbReference>
<evidence type="ECO:0000313" key="4">
    <source>
        <dbReference type="Proteomes" id="UP000053235"/>
    </source>
</evidence>
<dbReference type="Gene3D" id="3.40.50.12030">
    <property type="entry name" value="Uncharacterised protein family UPF0261, NC domain"/>
    <property type="match status" value="1"/>
</dbReference>
<dbReference type="PANTHER" id="PTHR31862:SF1">
    <property type="entry name" value="UPF0261 DOMAIN PROTEIN (AFU_ORTHOLOGUE AFUA_1G10120)"/>
    <property type="match status" value="1"/>
</dbReference>
<dbReference type="OrthoDB" id="9776369at2"/>
<keyword evidence="4" id="KW-1185">Reference proteome</keyword>
<dbReference type="EMBL" id="CXWD01000027">
    <property type="protein sequence ID" value="CTQ76492.1"/>
    <property type="molecule type" value="Genomic_DNA"/>
</dbReference>
<dbReference type="InterPro" id="IPR051353">
    <property type="entry name" value="Tobamovirus_resist_UPF0261"/>
</dbReference>
<dbReference type="Gene3D" id="3.40.50.12020">
    <property type="entry name" value="Uncharacterised protein family UPF0261, NN domain"/>
    <property type="match status" value="1"/>
</dbReference>
<dbReference type="PANTHER" id="PTHR31862">
    <property type="entry name" value="UPF0261 DOMAIN PROTEIN (AFU_ORTHOLOGUE AFUA_1G10120)"/>
    <property type="match status" value="1"/>
</dbReference>
<name>A0A0M7APX0_9HYPH</name>
<evidence type="ECO:0000259" key="1">
    <source>
        <dbReference type="Pfam" id="PF06792"/>
    </source>
</evidence>
<accession>A0A0M7APX0</accession>
<dbReference type="STRING" id="388408.LAX5112_04610"/>
<dbReference type="RefSeq" id="WP_055673797.1">
    <property type="nucleotide sequence ID" value="NZ_CXWD01000027.1"/>
</dbReference>
<sequence>MAQVLVLATLQTKKAEADFLLRQLIDCGVSSRVVDISLQSNGEILDGAEKRYAMDQAALNVLEDVAAAAGGETEVVLGIGGGTGGEIAFRVLRALPITFPKILVTTLPFDPRAVVADNSIILVPTLADIAGLNAILREVLENAALIAAGLCQKERKGELVDVTPSIGITALGATDGAVAPLVHQLSKRGQESTVFHSNGYGGAAFARFAANGAFNAIIDLTPHELTRIHLAGAHVDMPERFVAGGDLPRIVLPGALNFIGLGQKTLVQSEYLSRPHYEHSGFFTHVKVTDEEMKHVCQRLAESLNRLNGPCAMIVPMGGFSHQDRPGGPIEDPELREVCFDTLKASLNSNIQLLRLDAHLFAPEVTNAILETLNMLTSEEVGPCMT</sequence>
<gene>
    <name evidence="3" type="ORF">LAX5112_04610</name>
</gene>
<organism evidence="3 4">
    <name type="scientific">Roseibium alexandrii</name>
    <dbReference type="NCBI Taxonomy" id="388408"/>
    <lineage>
        <taxon>Bacteria</taxon>
        <taxon>Pseudomonadati</taxon>
        <taxon>Pseudomonadota</taxon>
        <taxon>Alphaproteobacteria</taxon>
        <taxon>Hyphomicrobiales</taxon>
        <taxon>Stappiaceae</taxon>
        <taxon>Roseibium</taxon>
    </lineage>
</organism>
<dbReference type="CDD" id="cd15488">
    <property type="entry name" value="Tm-1-like"/>
    <property type="match status" value="1"/>
</dbReference>